<name>A0A7X6MHV1_9ACTN</name>
<dbReference type="EMBL" id="JAAXPG010000046">
    <property type="protein sequence ID" value="NKZ01884.1"/>
    <property type="molecule type" value="Genomic_DNA"/>
</dbReference>
<organism evidence="2 3">
    <name type="scientific">Nocardiopsis alborubida</name>
    <dbReference type="NCBI Taxonomy" id="146802"/>
    <lineage>
        <taxon>Bacteria</taxon>
        <taxon>Bacillati</taxon>
        <taxon>Actinomycetota</taxon>
        <taxon>Actinomycetes</taxon>
        <taxon>Streptosporangiales</taxon>
        <taxon>Nocardiopsidaceae</taxon>
        <taxon>Nocardiopsis</taxon>
    </lineage>
</organism>
<protein>
    <submittedName>
        <fullName evidence="2">Uncharacterized protein</fullName>
    </submittedName>
</protein>
<keyword evidence="1" id="KW-0812">Transmembrane</keyword>
<dbReference type="AlphaFoldDB" id="A0A7X6MHV1"/>
<evidence type="ECO:0000313" key="2">
    <source>
        <dbReference type="EMBL" id="NKZ01884.1"/>
    </source>
</evidence>
<dbReference type="RefSeq" id="WP_061079713.1">
    <property type="nucleotide sequence ID" value="NZ_JAAXPG010000046.1"/>
</dbReference>
<accession>A0A7X6MHV1</accession>
<proteinExistence type="predicted"/>
<comment type="caution">
    <text evidence="2">The sequence shown here is derived from an EMBL/GenBank/DDBJ whole genome shotgun (WGS) entry which is preliminary data.</text>
</comment>
<gene>
    <name evidence="2" type="ORF">HGB44_30090</name>
</gene>
<sequence>MSAAKDRTGLLVPEDTARLYRRSALVPPPRTGGRASALERLLSVPRWPFAAVVAVLVAAVAAGTLVRLPVRVPLTPTGAGPGGISAVAPPGAEVSEGLAATVVAGSRRSAGVVSGVRRESVPGTGATVTVVTVELRGTLPDDPGSIRVFLETGTRPLLAELLGQDVGRAP</sequence>
<evidence type="ECO:0000313" key="3">
    <source>
        <dbReference type="Proteomes" id="UP000553209"/>
    </source>
</evidence>
<feature type="transmembrane region" description="Helical" evidence="1">
    <location>
        <begin position="47"/>
        <end position="66"/>
    </location>
</feature>
<keyword evidence="1" id="KW-0472">Membrane</keyword>
<dbReference type="Proteomes" id="UP000553209">
    <property type="component" value="Unassembled WGS sequence"/>
</dbReference>
<evidence type="ECO:0000256" key="1">
    <source>
        <dbReference type="SAM" id="Phobius"/>
    </source>
</evidence>
<keyword evidence="1" id="KW-1133">Transmembrane helix</keyword>
<keyword evidence="3" id="KW-1185">Reference proteome</keyword>
<reference evidence="2 3" key="1">
    <citation type="submission" date="2020-04" db="EMBL/GenBank/DDBJ databases">
        <title>MicrobeNet Type strains.</title>
        <authorList>
            <person name="Nicholson A.C."/>
        </authorList>
    </citation>
    <scope>NUCLEOTIDE SEQUENCE [LARGE SCALE GENOMIC DNA]</scope>
    <source>
        <strain evidence="2 3">ATCC 23612</strain>
    </source>
</reference>